<proteinExistence type="predicted"/>
<dbReference type="PANTHER" id="PTHR21477:SF12">
    <property type="entry name" value="PROTEIN PHLOEM PROTEIN 2-LIKE A10"/>
    <property type="match status" value="1"/>
</dbReference>
<dbReference type="EMBL" id="JAPFFM010000015">
    <property type="protein sequence ID" value="KAJ6709692.1"/>
    <property type="molecule type" value="Genomic_DNA"/>
</dbReference>
<evidence type="ECO:0000313" key="2">
    <source>
        <dbReference type="Proteomes" id="UP001151752"/>
    </source>
</evidence>
<dbReference type="PANTHER" id="PTHR21477">
    <property type="entry name" value="ZGC:172139"/>
    <property type="match status" value="1"/>
</dbReference>
<protein>
    <submittedName>
        <fullName evidence="1">PROTEIN PHLOEM PROTEIN 2-LIKE A10</fullName>
    </submittedName>
</protein>
<comment type="caution">
    <text evidence="1">The sequence shown here is derived from an EMBL/GenBank/DDBJ whole genome shotgun (WGS) entry which is preliminary data.</text>
</comment>
<name>A0A9Q0YSY6_9ROSI</name>
<reference evidence="1" key="1">
    <citation type="submission" date="2022-11" db="EMBL/GenBank/DDBJ databases">
        <authorList>
            <person name="Hyden B.L."/>
            <person name="Feng K."/>
            <person name="Yates T."/>
            <person name="Jawdy S."/>
            <person name="Smart L.B."/>
            <person name="Muchero W."/>
        </authorList>
    </citation>
    <scope>NUCLEOTIDE SEQUENCE</scope>
    <source>
        <tissue evidence="1">Shoot tip</tissue>
    </source>
</reference>
<keyword evidence="2" id="KW-1185">Reference proteome</keyword>
<sequence>MELELVMKGLDLSRRKKKLLVFLAVLGVSGYGVYKVYNSPAVVRKRRRFMRLMGALISIAEMVSDSSETISIVSKDLNEFLQSDADKIPNSLKQISKIAKSDEFSESLIRVTQALTLGVLRGYNLESGNDKKFGVRVIGIRVFLISFAKNLVLGLYSSGDDQSRSSLPDVNGWIGVVCDDRCRELMADCIQKFVSTAVAVYLDKTLQINAYDDSAAKSDSACSIVEQGEELGVKKDDYLKREACMEDRKSFDEVQNGGWVGRVSSTLSVPSNRKFVMDVTGRVTFETIRSIVEFMLWKMSDGVKRSLGVVQEEVVDRGLEVVRYVGAKSSVIVTVCLALYLHVLDGTRVPLPA</sequence>
<dbReference type="AlphaFoldDB" id="A0A9Q0YSY6"/>
<reference evidence="1" key="2">
    <citation type="journal article" date="2023" name="Int. J. Mol. Sci.">
        <title>De Novo Assembly and Annotation of 11 Diverse Shrub Willow (Salix) Genomes Reveals Novel Gene Organization in Sex-Linked Regions.</title>
        <authorList>
            <person name="Hyden B."/>
            <person name="Feng K."/>
            <person name="Yates T.B."/>
            <person name="Jawdy S."/>
            <person name="Cereghino C."/>
            <person name="Smart L.B."/>
            <person name="Muchero W."/>
        </authorList>
    </citation>
    <scope>NUCLEOTIDE SEQUENCE</scope>
    <source>
        <tissue evidence="1">Shoot tip</tissue>
    </source>
</reference>
<dbReference type="Proteomes" id="UP001151752">
    <property type="component" value="Chromosome 2"/>
</dbReference>
<gene>
    <name evidence="1" type="ORF">OIU74_010736</name>
</gene>
<organism evidence="1 2">
    <name type="scientific">Salix koriyanagi</name>
    <dbReference type="NCBI Taxonomy" id="2511006"/>
    <lineage>
        <taxon>Eukaryota</taxon>
        <taxon>Viridiplantae</taxon>
        <taxon>Streptophyta</taxon>
        <taxon>Embryophyta</taxon>
        <taxon>Tracheophyta</taxon>
        <taxon>Spermatophyta</taxon>
        <taxon>Magnoliopsida</taxon>
        <taxon>eudicotyledons</taxon>
        <taxon>Gunneridae</taxon>
        <taxon>Pentapetalae</taxon>
        <taxon>rosids</taxon>
        <taxon>fabids</taxon>
        <taxon>Malpighiales</taxon>
        <taxon>Salicaceae</taxon>
        <taxon>Saliceae</taxon>
        <taxon>Salix</taxon>
    </lineage>
</organism>
<evidence type="ECO:0000313" key="1">
    <source>
        <dbReference type="EMBL" id="KAJ6709692.1"/>
    </source>
</evidence>
<accession>A0A9Q0YSY6</accession>
<dbReference type="InterPro" id="IPR019141">
    <property type="entry name" value="DUF2045"/>
</dbReference>